<reference evidence="2 4" key="2">
    <citation type="submission" date="2016-11" db="EMBL/GenBank/DDBJ databases">
        <authorList>
            <person name="Jaros S."/>
            <person name="Januszkiewicz K."/>
            <person name="Wedrychowicz H."/>
        </authorList>
    </citation>
    <scope>NUCLEOTIDE SEQUENCE [LARGE SCALE GENOMIC DNA]</scope>
    <source>
        <strain evidence="2 4">DSM 27621</strain>
    </source>
</reference>
<dbReference type="RefSeq" id="WP_066694072.1">
    <property type="nucleotide sequence ID" value="NZ_FRBM01000007.1"/>
</dbReference>
<reference evidence="1 3" key="1">
    <citation type="submission" date="2016-07" db="EMBL/GenBank/DDBJ databases">
        <authorList>
            <person name="Jeong J.-J."/>
            <person name="Kim D.W."/>
            <person name="Sang M.K."/>
            <person name="Choi I.-G."/>
            <person name="Kim K.D."/>
        </authorList>
    </citation>
    <scope>NUCLEOTIDE SEQUENCE [LARGE SCALE GENOMIC DNA]</scope>
    <source>
        <strain evidence="1 3">C-26</strain>
    </source>
</reference>
<sequence>MKLEFITLIFIICNIKVNAQVGISKTAGFQPDVRAQLHVKQDDYAARLPRANTTSVLPSSLTGTTGDGTQGSIIFNRETGSVVQNDGTSWKISDPIVTTMKNNKMARFIRNGTVTTTCDPCVLLPFPNCIIGSNQQCAAVDVPFTTGVPALNEISTDVDLLSTTSNVINFKTRGLYKISFKSGALNVGTPTCLGASTNLYSRLNLEISSDNGTTWRPVNNTVSNTTGGLLSLGSIPVGSIDVGQSLAFTYVGVFNANDRARLRFYGNQTMLVGGCVGNNMFFAMNTTGNSISDIIVEKINMQ</sequence>
<gene>
    <name evidence="1" type="ORF">BBH99_06515</name>
    <name evidence="2" type="ORF">SAMN05444407_10752</name>
</gene>
<organism evidence="2 4">
    <name type="scientific">Chryseobacterium contaminans</name>
    <dbReference type="NCBI Taxonomy" id="1423959"/>
    <lineage>
        <taxon>Bacteria</taxon>
        <taxon>Pseudomonadati</taxon>
        <taxon>Bacteroidota</taxon>
        <taxon>Flavobacteriia</taxon>
        <taxon>Flavobacteriales</taxon>
        <taxon>Weeksellaceae</taxon>
        <taxon>Chryseobacterium group</taxon>
        <taxon>Chryseobacterium</taxon>
    </lineage>
</organism>
<dbReference type="OrthoDB" id="1233674at2"/>
<dbReference type="STRING" id="1423959.SAMN05444407_10752"/>
<evidence type="ECO:0000313" key="1">
    <source>
        <dbReference type="EMBL" id="OCA79278.1"/>
    </source>
</evidence>
<evidence type="ECO:0000313" key="4">
    <source>
        <dbReference type="Proteomes" id="UP000184069"/>
    </source>
</evidence>
<name>A0A1M7E714_9FLAO</name>
<dbReference type="Proteomes" id="UP000093508">
    <property type="component" value="Unassembled WGS sequence"/>
</dbReference>
<dbReference type="AlphaFoldDB" id="A0A1M7E714"/>
<keyword evidence="3" id="KW-1185">Reference proteome</keyword>
<protein>
    <submittedName>
        <fullName evidence="2">Uncharacterized protein</fullName>
    </submittedName>
</protein>
<evidence type="ECO:0000313" key="2">
    <source>
        <dbReference type="EMBL" id="SHL87541.1"/>
    </source>
</evidence>
<evidence type="ECO:0000313" key="3">
    <source>
        <dbReference type="Proteomes" id="UP000093508"/>
    </source>
</evidence>
<dbReference type="EMBL" id="FRBM01000007">
    <property type="protein sequence ID" value="SHL87541.1"/>
    <property type="molecule type" value="Genomic_DNA"/>
</dbReference>
<accession>A0A1M7E714</accession>
<dbReference type="Proteomes" id="UP000184069">
    <property type="component" value="Unassembled WGS sequence"/>
</dbReference>
<proteinExistence type="predicted"/>
<dbReference type="EMBL" id="MAYF01000101">
    <property type="protein sequence ID" value="OCA79278.1"/>
    <property type="molecule type" value="Genomic_DNA"/>
</dbReference>